<dbReference type="PANTHER" id="PTHR42912:SF80">
    <property type="entry name" value="METHYLTRANSFERASE DOMAIN-CONTAINING PROTEIN"/>
    <property type="match status" value="1"/>
</dbReference>
<feature type="domain" description="Methyltransferase" evidence="1">
    <location>
        <begin position="116"/>
        <end position="215"/>
    </location>
</feature>
<name>A0A2K9N6V7_9PROT</name>
<dbReference type="InterPro" id="IPR050508">
    <property type="entry name" value="Methyltransf_Superfamily"/>
</dbReference>
<evidence type="ECO:0000313" key="2">
    <source>
        <dbReference type="EMBL" id="AUN28878.1"/>
    </source>
</evidence>
<dbReference type="InterPro" id="IPR041698">
    <property type="entry name" value="Methyltransf_25"/>
</dbReference>
<gene>
    <name evidence="2" type="ORF">C0V82_00365</name>
</gene>
<dbReference type="PANTHER" id="PTHR42912">
    <property type="entry name" value="METHYLTRANSFERASE"/>
    <property type="match status" value="1"/>
</dbReference>
<proteinExistence type="predicted"/>
<dbReference type="AlphaFoldDB" id="A0A2K9N6V7"/>
<keyword evidence="3" id="KW-1185">Reference proteome</keyword>
<dbReference type="CDD" id="cd02440">
    <property type="entry name" value="AdoMet_MTases"/>
    <property type="match status" value="1"/>
</dbReference>
<dbReference type="GO" id="GO:0008168">
    <property type="term" value="F:methyltransferase activity"/>
    <property type="evidence" value="ECO:0007669"/>
    <property type="project" value="TreeGrafter"/>
</dbReference>
<dbReference type="Proteomes" id="UP000234752">
    <property type="component" value="Chromosome eg_1"/>
</dbReference>
<protein>
    <recommendedName>
        <fullName evidence="1">Methyltransferase domain-containing protein</fullName>
    </recommendedName>
</protein>
<dbReference type="Pfam" id="PF13649">
    <property type="entry name" value="Methyltransf_25"/>
    <property type="match status" value="1"/>
</dbReference>
<dbReference type="SUPFAM" id="SSF53335">
    <property type="entry name" value="S-adenosyl-L-methionine-dependent methyltransferases"/>
    <property type="match status" value="1"/>
</dbReference>
<dbReference type="Gene3D" id="3.40.50.150">
    <property type="entry name" value="Vaccinia Virus protein VP39"/>
    <property type="match status" value="1"/>
</dbReference>
<reference evidence="2 3" key="1">
    <citation type="submission" date="2017-12" db="EMBL/GenBank/DDBJ databases">
        <title>Genomes of bacteria within cyanobacterial aggregates.</title>
        <authorList>
            <person name="Cai H."/>
        </authorList>
    </citation>
    <scope>NUCLEOTIDE SEQUENCE [LARGE SCALE GENOMIC DNA]</scope>
    <source>
        <strain evidence="2 3">TH16</strain>
    </source>
</reference>
<evidence type="ECO:0000259" key="1">
    <source>
        <dbReference type="Pfam" id="PF13649"/>
    </source>
</evidence>
<dbReference type="EMBL" id="CP025611">
    <property type="protein sequence ID" value="AUN28878.1"/>
    <property type="molecule type" value="Genomic_DNA"/>
</dbReference>
<accession>A0A2K9N6V7</accession>
<dbReference type="InterPro" id="IPR029063">
    <property type="entry name" value="SAM-dependent_MTases_sf"/>
</dbReference>
<organism evidence="2 3">
    <name type="scientific">Niveispirillum cyanobacteriorum</name>
    <dbReference type="NCBI Taxonomy" id="1612173"/>
    <lineage>
        <taxon>Bacteria</taxon>
        <taxon>Pseudomonadati</taxon>
        <taxon>Pseudomonadota</taxon>
        <taxon>Alphaproteobacteria</taxon>
        <taxon>Rhodospirillales</taxon>
        <taxon>Azospirillaceae</taxon>
        <taxon>Niveispirillum</taxon>
    </lineage>
</organism>
<sequence length="334" mass="36734">MTGMPLPIWRLPVVPTAGPCPCARAGRGDDFRRGGGSDRLSAHSTARIRRRMNPHVPDSDGSYLYYDSDYPWPEDLAADPSLHASALRQGILHDVPHYLGLANELAALLGRAPKLLELACGTGRLSIPLAREGFSVAGLDASPTMLAGLARRLEREGPEVTARVTAAQGDLLQLDMPVKDHDLVIMGFNILMLLADFEAQIIALEKVRDHLAPGGILALDVVNPLVMPLGATQAPEVSYSRVNRRTGNLYTKFALVGTLDEREVQRNYGWYDEVVPGGAVRRTHYHFDWRPLFRFELELMLRLTGFNPIRVDGDFQGTPFDVGAAKIVVVARRV</sequence>
<evidence type="ECO:0000313" key="3">
    <source>
        <dbReference type="Proteomes" id="UP000234752"/>
    </source>
</evidence>
<dbReference type="KEGG" id="ncb:C0V82_00365"/>